<keyword evidence="2" id="KW-1185">Reference proteome</keyword>
<gene>
    <name evidence="1" type="ORF">PR048_009795</name>
</gene>
<evidence type="ECO:0000313" key="2">
    <source>
        <dbReference type="Proteomes" id="UP001159363"/>
    </source>
</evidence>
<evidence type="ECO:0000313" key="1">
    <source>
        <dbReference type="EMBL" id="KAJ8890287.1"/>
    </source>
</evidence>
<name>A0ABQ9I1C2_9NEOP</name>
<proteinExistence type="predicted"/>
<comment type="caution">
    <text evidence="1">The sequence shown here is derived from an EMBL/GenBank/DDBJ whole genome shotgun (WGS) entry which is preliminary data.</text>
</comment>
<accession>A0ABQ9I1C2</accession>
<sequence length="334" mass="36540">MSKVIAGSCQPYKYKTRGGAADMGQARANGIRARQAEVIEVNMERCRNEGAVGTRDFRENPPTNGIVRHDSNLRKSGDPAGDWTRFGLLGTTSCLGCTVPATLSNCSPYFRVSPHKSGPGYKQKGRLSEATEWSKNAKGCMIGKFLNNLSKLILKAFNQARPTSTTTVFTSGHFICMDNAIFVNRTHAKTGGQFAIARHVKAVHDELSNFEINLRKKSLLLPAYILTGALSDMRLVKLKTRSERSDQWKVSLRLRVSSSGVWGWQAGQLDKMPDRLLGSHKGEPGSIRGRATPGFSLVGIVPDDGAGRRIFSGISRFPRPCIPVLLHSQLISPS</sequence>
<organism evidence="1 2">
    <name type="scientific">Dryococelus australis</name>
    <dbReference type="NCBI Taxonomy" id="614101"/>
    <lineage>
        <taxon>Eukaryota</taxon>
        <taxon>Metazoa</taxon>
        <taxon>Ecdysozoa</taxon>
        <taxon>Arthropoda</taxon>
        <taxon>Hexapoda</taxon>
        <taxon>Insecta</taxon>
        <taxon>Pterygota</taxon>
        <taxon>Neoptera</taxon>
        <taxon>Polyneoptera</taxon>
        <taxon>Phasmatodea</taxon>
        <taxon>Verophasmatodea</taxon>
        <taxon>Anareolatae</taxon>
        <taxon>Phasmatidae</taxon>
        <taxon>Eurycanthinae</taxon>
        <taxon>Dryococelus</taxon>
    </lineage>
</organism>
<dbReference type="EMBL" id="JARBHB010000003">
    <property type="protein sequence ID" value="KAJ8890287.1"/>
    <property type="molecule type" value="Genomic_DNA"/>
</dbReference>
<protein>
    <submittedName>
        <fullName evidence="1">Uncharacterized protein</fullName>
    </submittedName>
</protein>
<reference evidence="1 2" key="1">
    <citation type="submission" date="2023-02" db="EMBL/GenBank/DDBJ databases">
        <title>LHISI_Scaffold_Assembly.</title>
        <authorList>
            <person name="Stuart O.P."/>
            <person name="Cleave R."/>
            <person name="Magrath M.J.L."/>
            <person name="Mikheyev A.S."/>
        </authorList>
    </citation>
    <scope>NUCLEOTIDE SEQUENCE [LARGE SCALE GENOMIC DNA]</scope>
    <source>
        <strain evidence="1">Daus_M_001</strain>
        <tissue evidence="1">Leg muscle</tissue>
    </source>
</reference>
<dbReference type="Proteomes" id="UP001159363">
    <property type="component" value="Chromosome 3"/>
</dbReference>